<dbReference type="Gene3D" id="1.10.10.10">
    <property type="entry name" value="Winged helix-like DNA-binding domain superfamily/Winged helix DNA-binding domain"/>
    <property type="match status" value="1"/>
</dbReference>
<dbReference type="EMBL" id="CP001698">
    <property type="protein sequence ID" value="ADN01952.1"/>
    <property type="molecule type" value="Genomic_DNA"/>
</dbReference>
<dbReference type="GO" id="GO:0003677">
    <property type="term" value="F:DNA binding"/>
    <property type="evidence" value="ECO:0007669"/>
    <property type="project" value="InterPro"/>
</dbReference>
<organism evidence="7 8">
    <name type="scientific">Winmispira thermophila (strain ATCC 49972 / DSM 6192 / RI 19.B1)</name>
    <name type="common">Spirochaeta thermophila</name>
    <dbReference type="NCBI Taxonomy" id="665571"/>
    <lineage>
        <taxon>Bacteria</taxon>
        <taxon>Pseudomonadati</taxon>
        <taxon>Spirochaetota</taxon>
        <taxon>Spirochaetia</taxon>
        <taxon>Winmispirales</taxon>
        <taxon>Winmispiraceae</taxon>
        <taxon>Winmispira</taxon>
    </lineage>
</organism>
<dbReference type="PANTHER" id="PTHR43133">
    <property type="entry name" value="RNA POLYMERASE ECF-TYPE SIGMA FACTO"/>
    <property type="match status" value="1"/>
</dbReference>
<dbReference type="InterPro" id="IPR039425">
    <property type="entry name" value="RNA_pol_sigma-70-like"/>
</dbReference>
<evidence type="ECO:0000256" key="3">
    <source>
        <dbReference type="ARBA" id="ARBA00023082"/>
    </source>
</evidence>
<accession>E0RSG5</accession>
<dbReference type="Gene3D" id="1.10.1740.10">
    <property type="match status" value="1"/>
</dbReference>
<dbReference type="NCBIfam" id="TIGR02937">
    <property type="entry name" value="sigma70-ECF"/>
    <property type="match status" value="1"/>
</dbReference>
<dbReference type="InterPro" id="IPR013324">
    <property type="entry name" value="RNA_pol_sigma_r3/r4-like"/>
</dbReference>
<sequence>MVVEQDRRRSHEWTGGAEGLVDAARNGDHAAFRKLVDMYKDRVARTIVGILGPVPEVEDIGQEVFLRFYKSLPKFRGEASVGTYLTRITINLCLNERKRRFRVPLPLETAKEPEMDPPDERTITTLAVHETLAALSVKHRVILTLFYLNELSVEEISRSLEIPVGTVLSRLSRARDAFEKAYTRRMGDTHGTA</sequence>
<evidence type="ECO:0000259" key="5">
    <source>
        <dbReference type="Pfam" id="PF04542"/>
    </source>
</evidence>
<dbReference type="HOGENOM" id="CLU_047691_3_0_12"/>
<dbReference type="Pfam" id="PF08281">
    <property type="entry name" value="Sigma70_r4_2"/>
    <property type="match status" value="1"/>
</dbReference>
<dbReference type="InterPro" id="IPR007627">
    <property type="entry name" value="RNA_pol_sigma70_r2"/>
</dbReference>
<gene>
    <name evidence="7" type="ordered locus">STHERM_c10060</name>
</gene>
<proteinExistence type="inferred from homology"/>
<dbReference type="PANTHER" id="PTHR43133:SF51">
    <property type="entry name" value="RNA POLYMERASE SIGMA FACTOR"/>
    <property type="match status" value="1"/>
</dbReference>
<evidence type="ECO:0000259" key="6">
    <source>
        <dbReference type="Pfam" id="PF08281"/>
    </source>
</evidence>
<keyword evidence="4" id="KW-0804">Transcription</keyword>
<dbReference type="Pfam" id="PF04542">
    <property type="entry name" value="Sigma70_r2"/>
    <property type="match status" value="1"/>
</dbReference>
<feature type="domain" description="RNA polymerase sigma factor 70 region 4 type 2" evidence="6">
    <location>
        <begin position="126"/>
        <end position="176"/>
    </location>
</feature>
<reference evidence="7 8" key="2">
    <citation type="journal article" date="2010" name="J. Bacteriol.">
        <title>Genome sequence of the polysaccharide-degrading, thermophilic anaerobe Spirochaeta thermophila DSM 6192.</title>
        <authorList>
            <person name="Angelov A."/>
            <person name="Liebl S."/>
            <person name="Ballschmiter M."/>
            <person name="Bomeke M."/>
            <person name="Lehmann R."/>
            <person name="Liesegang H."/>
            <person name="Daniel R."/>
            <person name="Liebl W."/>
        </authorList>
    </citation>
    <scope>NUCLEOTIDE SEQUENCE [LARGE SCALE GENOMIC DNA]</scope>
    <source>
        <strain evidence="8">ATCC 49972 / DSM 6192 / RI 19.B1</strain>
    </source>
</reference>
<dbReference type="InterPro" id="IPR013325">
    <property type="entry name" value="RNA_pol_sigma_r2"/>
</dbReference>
<dbReference type="Proteomes" id="UP000001296">
    <property type="component" value="Chromosome"/>
</dbReference>
<dbReference type="SUPFAM" id="SSF88946">
    <property type="entry name" value="Sigma2 domain of RNA polymerase sigma factors"/>
    <property type="match status" value="1"/>
</dbReference>
<dbReference type="AlphaFoldDB" id="E0RSG5"/>
<dbReference type="eggNOG" id="COG1595">
    <property type="taxonomic scope" value="Bacteria"/>
</dbReference>
<dbReference type="InterPro" id="IPR014284">
    <property type="entry name" value="RNA_pol_sigma-70_dom"/>
</dbReference>
<evidence type="ECO:0000256" key="4">
    <source>
        <dbReference type="ARBA" id="ARBA00023163"/>
    </source>
</evidence>
<evidence type="ECO:0008006" key="9">
    <source>
        <dbReference type="Google" id="ProtNLM"/>
    </source>
</evidence>
<reference key="1">
    <citation type="submission" date="2009-08" db="EMBL/GenBank/DDBJ databases">
        <title>The genome sequence of Spirochaeta thermophila DSM6192.</title>
        <authorList>
            <person name="Angelov A."/>
            <person name="Mientus M."/>
            <person name="Wittenberg S."/>
            <person name="Lehmann R."/>
            <person name="Liesegang H."/>
            <person name="Daniel R."/>
            <person name="Liebl W."/>
        </authorList>
    </citation>
    <scope>NUCLEOTIDE SEQUENCE</scope>
    <source>
        <strain>DSM 6192</strain>
    </source>
</reference>
<evidence type="ECO:0000313" key="8">
    <source>
        <dbReference type="Proteomes" id="UP000001296"/>
    </source>
</evidence>
<dbReference type="GO" id="GO:0006352">
    <property type="term" value="P:DNA-templated transcription initiation"/>
    <property type="evidence" value="ECO:0007669"/>
    <property type="project" value="InterPro"/>
</dbReference>
<feature type="domain" description="RNA polymerase sigma-70 region 2" evidence="5">
    <location>
        <begin position="35"/>
        <end position="100"/>
    </location>
</feature>
<evidence type="ECO:0000256" key="1">
    <source>
        <dbReference type="ARBA" id="ARBA00010641"/>
    </source>
</evidence>
<evidence type="ECO:0000256" key="2">
    <source>
        <dbReference type="ARBA" id="ARBA00023015"/>
    </source>
</evidence>
<keyword evidence="2" id="KW-0805">Transcription regulation</keyword>
<dbReference type="RefSeq" id="WP_013313793.1">
    <property type="nucleotide sequence ID" value="NC_014484.1"/>
</dbReference>
<dbReference type="GO" id="GO:0016987">
    <property type="term" value="F:sigma factor activity"/>
    <property type="evidence" value="ECO:0007669"/>
    <property type="project" value="UniProtKB-KW"/>
</dbReference>
<dbReference type="PaxDb" id="665571-STHERM_c10060"/>
<protein>
    <recommendedName>
        <fullName evidence="9">RNA polymerase, sigma-24 subunit, ECF subfamily</fullName>
    </recommendedName>
</protein>
<dbReference type="InterPro" id="IPR036388">
    <property type="entry name" value="WH-like_DNA-bd_sf"/>
</dbReference>
<dbReference type="InterPro" id="IPR013249">
    <property type="entry name" value="RNA_pol_sigma70_r4_t2"/>
</dbReference>
<name>E0RSG5_WINT6</name>
<keyword evidence="3" id="KW-0731">Sigma factor</keyword>
<dbReference type="CDD" id="cd06171">
    <property type="entry name" value="Sigma70_r4"/>
    <property type="match status" value="1"/>
</dbReference>
<comment type="similarity">
    <text evidence="1">Belongs to the sigma-70 factor family. ECF subfamily.</text>
</comment>
<dbReference type="SUPFAM" id="SSF88659">
    <property type="entry name" value="Sigma3 and sigma4 domains of RNA polymerase sigma factors"/>
    <property type="match status" value="1"/>
</dbReference>
<dbReference type="KEGG" id="sta:STHERM_c10060"/>
<evidence type="ECO:0000313" key="7">
    <source>
        <dbReference type="EMBL" id="ADN01952.1"/>
    </source>
</evidence>